<accession>A0ABP5EJA9</accession>
<keyword evidence="3" id="KW-0378">Hydrolase</keyword>
<dbReference type="InterPro" id="IPR036691">
    <property type="entry name" value="Endo/exonu/phosph_ase_sf"/>
</dbReference>
<name>A0ABP5EJA9_9MICO</name>
<dbReference type="GO" id="GO:0004519">
    <property type="term" value="F:endonuclease activity"/>
    <property type="evidence" value="ECO:0007669"/>
    <property type="project" value="UniProtKB-KW"/>
</dbReference>
<dbReference type="Pfam" id="PF03372">
    <property type="entry name" value="Exo_endo_phos"/>
    <property type="match status" value="1"/>
</dbReference>
<evidence type="ECO:0000313" key="4">
    <source>
        <dbReference type="Proteomes" id="UP001500755"/>
    </source>
</evidence>
<evidence type="ECO:0000259" key="2">
    <source>
        <dbReference type="Pfam" id="PF03372"/>
    </source>
</evidence>
<dbReference type="Gene3D" id="3.60.10.10">
    <property type="entry name" value="Endonuclease/exonuclease/phosphatase"/>
    <property type="match status" value="1"/>
</dbReference>
<dbReference type="InterPro" id="IPR005135">
    <property type="entry name" value="Endo/exonuclease/phosphatase"/>
</dbReference>
<keyword evidence="4" id="KW-1185">Reference proteome</keyword>
<keyword evidence="3" id="KW-0540">Nuclease</keyword>
<keyword evidence="3" id="KW-0255">Endonuclease</keyword>
<gene>
    <name evidence="3" type="ORF">GCM10009755_03590</name>
</gene>
<dbReference type="RefSeq" id="WP_344306432.1">
    <property type="nucleotide sequence ID" value="NZ_BAAANO010000004.1"/>
</dbReference>
<keyword evidence="1" id="KW-0472">Membrane</keyword>
<keyword evidence="1" id="KW-0812">Transmembrane</keyword>
<keyword evidence="1" id="KW-1133">Transmembrane helix</keyword>
<protein>
    <submittedName>
        <fullName evidence="3">Endonuclease/exonuclease/phosphatase family protein</fullName>
    </submittedName>
</protein>
<sequence length="307" mass="33396">MSSRKNPSKGILVFVSGLVVAALLGMHTLIPTTRGLALVVESVLPWSWVLLAVLALATLIRFSVVSVIGLLVPCLVWGSMFGVYLRPAAEAESADLVVATHNVGARLPQPTATAQNIIAEEPDIVAIQEIESLSGQIITEQLSEHYEHARSAESLGVWSKWPLSKPEEIDLGMEWPRAFATTVSTDHGDVRFYAVHLPSVRPGAESLRNKALDTLADVIEKDPAEHVIVAGDFNTAYSDRYFARLDDMLVETREAVGGGFGYTWPSVFPVTRLDHVMVRGLTPVSDEVLPRGTSDHRAVLTRLDLGD</sequence>
<dbReference type="SUPFAM" id="SSF56219">
    <property type="entry name" value="DNase I-like"/>
    <property type="match status" value="1"/>
</dbReference>
<feature type="transmembrane region" description="Helical" evidence="1">
    <location>
        <begin position="64"/>
        <end position="85"/>
    </location>
</feature>
<comment type="caution">
    <text evidence="3">The sequence shown here is derived from an EMBL/GenBank/DDBJ whole genome shotgun (WGS) entry which is preliminary data.</text>
</comment>
<evidence type="ECO:0000256" key="1">
    <source>
        <dbReference type="SAM" id="Phobius"/>
    </source>
</evidence>
<feature type="transmembrane region" description="Helical" evidence="1">
    <location>
        <begin position="36"/>
        <end position="57"/>
    </location>
</feature>
<feature type="domain" description="Endonuclease/exonuclease/phosphatase" evidence="2">
    <location>
        <begin position="99"/>
        <end position="296"/>
    </location>
</feature>
<proteinExistence type="predicted"/>
<evidence type="ECO:0000313" key="3">
    <source>
        <dbReference type="EMBL" id="GAA1999341.1"/>
    </source>
</evidence>
<reference evidence="4" key="1">
    <citation type="journal article" date="2019" name="Int. J. Syst. Evol. Microbiol.">
        <title>The Global Catalogue of Microorganisms (GCM) 10K type strain sequencing project: providing services to taxonomists for standard genome sequencing and annotation.</title>
        <authorList>
            <consortium name="The Broad Institute Genomics Platform"/>
            <consortium name="The Broad Institute Genome Sequencing Center for Infectious Disease"/>
            <person name="Wu L."/>
            <person name="Ma J."/>
        </authorList>
    </citation>
    <scope>NUCLEOTIDE SEQUENCE [LARGE SCALE GENOMIC DNA]</scope>
    <source>
        <strain evidence="4">JCM 14546</strain>
    </source>
</reference>
<feature type="transmembrane region" description="Helical" evidence="1">
    <location>
        <begin position="12"/>
        <end position="30"/>
    </location>
</feature>
<dbReference type="EMBL" id="BAAANO010000004">
    <property type="protein sequence ID" value="GAA1999341.1"/>
    <property type="molecule type" value="Genomic_DNA"/>
</dbReference>
<organism evidence="3 4">
    <name type="scientific">Brevibacterium samyangense</name>
    <dbReference type="NCBI Taxonomy" id="366888"/>
    <lineage>
        <taxon>Bacteria</taxon>
        <taxon>Bacillati</taxon>
        <taxon>Actinomycetota</taxon>
        <taxon>Actinomycetes</taxon>
        <taxon>Micrococcales</taxon>
        <taxon>Brevibacteriaceae</taxon>
        <taxon>Brevibacterium</taxon>
    </lineage>
</organism>
<dbReference type="Proteomes" id="UP001500755">
    <property type="component" value="Unassembled WGS sequence"/>
</dbReference>